<gene>
    <name evidence="1" type="ORF">C8N47_1391</name>
</gene>
<name>A0A2T5BSQ3_9BACT</name>
<accession>A0A2T5BSQ3</accession>
<evidence type="ECO:0000313" key="2">
    <source>
        <dbReference type="Proteomes" id="UP000243525"/>
    </source>
</evidence>
<keyword evidence="2" id="KW-1185">Reference proteome</keyword>
<protein>
    <submittedName>
        <fullName evidence="1">Uncharacterized protein</fullName>
    </submittedName>
</protein>
<sequence>MASEDRILNQLRTWTSQGNSPKQTDDQSLREFTASVTDTLSNLQQKLDSGAIQAFYEQIESLKYLIEYSDELNKNWYLIRAYSGALKRLMQEKTVEHAAKVYAYYEQTYGGRRVLRSENWFEQQRWEFIDELKTIGSQEALNKFLEKRTKKLNGYFQGYKSELLLFIQDLQKLG</sequence>
<dbReference type="AlphaFoldDB" id="A0A2T5BSQ3"/>
<organism evidence="1 2">
    <name type="scientific">Mangrovibacterium marinum</name>
    <dbReference type="NCBI Taxonomy" id="1639118"/>
    <lineage>
        <taxon>Bacteria</taxon>
        <taxon>Pseudomonadati</taxon>
        <taxon>Bacteroidota</taxon>
        <taxon>Bacteroidia</taxon>
        <taxon>Marinilabiliales</taxon>
        <taxon>Prolixibacteraceae</taxon>
        <taxon>Mangrovibacterium</taxon>
    </lineage>
</organism>
<dbReference type="RefSeq" id="WP_146161574.1">
    <property type="nucleotide sequence ID" value="NZ_OY782574.1"/>
</dbReference>
<proteinExistence type="predicted"/>
<dbReference type="OrthoDB" id="1121404at2"/>
<comment type="caution">
    <text evidence="1">The sequence shown here is derived from an EMBL/GenBank/DDBJ whole genome shotgun (WGS) entry which is preliminary data.</text>
</comment>
<reference evidence="1 2" key="1">
    <citation type="submission" date="2018-04" db="EMBL/GenBank/DDBJ databases">
        <title>Genomic Encyclopedia of Archaeal and Bacterial Type Strains, Phase II (KMG-II): from individual species to whole genera.</title>
        <authorList>
            <person name="Goeker M."/>
        </authorList>
    </citation>
    <scope>NUCLEOTIDE SEQUENCE [LARGE SCALE GENOMIC DNA]</scope>
    <source>
        <strain evidence="1 2">DSM 28823</strain>
    </source>
</reference>
<dbReference type="EMBL" id="QAAD01000039">
    <property type="protein sequence ID" value="PTN02417.1"/>
    <property type="molecule type" value="Genomic_DNA"/>
</dbReference>
<evidence type="ECO:0000313" key="1">
    <source>
        <dbReference type="EMBL" id="PTN02417.1"/>
    </source>
</evidence>
<dbReference type="Proteomes" id="UP000243525">
    <property type="component" value="Unassembled WGS sequence"/>
</dbReference>